<dbReference type="EC" id="3.6.3.14" evidence="1"/>
<accession>A0A381KLD2</accession>
<evidence type="ECO:0000313" key="1">
    <source>
        <dbReference type="EMBL" id="SUY82570.1"/>
    </source>
</evidence>
<organism evidence="1">
    <name type="scientific">Clostridioides difficile</name>
    <name type="common">Peptoclostridium difficile</name>
    <dbReference type="NCBI Taxonomy" id="1496"/>
    <lineage>
        <taxon>Bacteria</taxon>
        <taxon>Bacillati</taxon>
        <taxon>Bacillota</taxon>
        <taxon>Clostridia</taxon>
        <taxon>Peptostreptococcales</taxon>
        <taxon>Peptostreptococcaceae</taxon>
        <taxon>Clostridioides</taxon>
    </lineage>
</organism>
<proteinExistence type="predicted"/>
<dbReference type="GO" id="GO:0016787">
    <property type="term" value="F:hydrolase activity"/>
    <property type="evidence" value="ECO:0007669"/>
    <property type="project" value="UniProtKB-KW"/>
</dbReference>
<gene>
    <name evidence="1" type="ORF">NCTC13307_03675</name>
</gene>
<protein>
    <submittedName>
        <fullName evidence="1">V-type ATP synthase subunit K</fullName>
        <ecNumber evidence="1">3.6.3.14</ecNumber>
    </submittedName>
</protein>
<reference evidence="1" key="1">
    <citation type="submission" date="2018-06" db="EMBL/GenBank/DDBJ databases">
        <authorList>
            <consortium name="Pathogen Informatics"/>
            <person name="Doyle S."/>
        </authorList>
    </citation>
    <scope>NUCLEOTIDE SEQUENCE</scope>
    <source>
        <strain evidence="1">NCTC13307</strain>
    </source>
</reference>
<dbReference type="AlphaFoldDB" id="A0A381KLD2"/>
<name>A0A381KLD2_CLODI</name>
<dbReference type="EMBL" id="UFWD01000002">
    <property type="protein sequence ID" value="SUY82570.1"/>
    <property type="molecule type" value="Genomic_DNA"/>
</dbReference>
<dbReference type="InterPro" id="IPR035921">
    <property type="entry name" value="F/V-ATP_Csub_sf"/>
</dbReference>
<dbReference type="Gene3D" id="1.20.120.610">
    <property type="entry name" value="lithium bound rotor ring of v- atpase"/>
    <property type="match status" value="1"/>
</dbReference>
<keyword evidence="1" id="KW-0378">Hydrolase</keyword>
<sequence>MEFLNALGNGQFLAISGAAIAALFAGMGSAKGTSIAGQAAAGCCNRRP</sequence>